<feature type="compositionally biased region" description="Basic and acidic residues" evidence="1">
    <location>
        <begin position="457"/>
        <end position="477"/>
    </location>
</feature>
<evidence type="ECO:0000313" key="2">
    <source>
        <dbReference type="EMBL" id="CEM25388.1"/>
    </source>
</evidence>
<gene>
    <name evidence="2" type="ORF">Vbra_22086</name>
</gene>
<dbReference type="OMA" id="DEECNEQ"/>
<protein>
    <submittedName>
        <fullName evidence="2">Uncharacterized protein</fullName>
    </submittedName>
</protein>
<sequence>MPQGIRRCALQPQHKELRRHSPPKALSDALFDDFHDWQAATSDDAAESDVEEDVSADEERERELQGEDVLVDDVRPLGLVETRGRTAPMTAARDREVRRLFPTVGHLDRQLPPQTLARPAGSSTGLLRTHRSKQVGDDEKVMTMEEEAQGDEKAPLPNPPQPQPQAAPAPNPQPTDAGKPPVDPKANPKPQQPPPNQPPGQPPQASPSSPAAQPPAPAASQPGQQLPPANAPVPAEKQQGGEWITINPPPAEHPKEPPAPVPAAKEVEKKPDEGKPATPVPPATAAPGAAPGTPPQPPAAQPAAAKTAPEAPLDKQTDPQGLNDQTLPPELPQVTSLTPEEVKEAAGEKEKDKGQGAAAPAGADKSPTAENEPEKKESKESGKPSAEKKPAENKDGEKKEPETPPAAAIPAGNKEGTGAAAPTTPPTPATAAPEPPQPPPPGQTAAPTGPAANATKKAAEQADKELAEQVKHTDETLQKASEVPKPPPGLERVGEIKLNGSEHGELPSQTQMASMDLQKWLGKNKIIVDQMNGLIKKKKTVGDEINYTKDLIKKKQDDFDQLNEEEKTLLKTLQKMVTGMVASKQALSVNVDNEIKMTDAQQEKQDQLDTDQAVDKLKKLGYKVEPGGHATQTRPLLITAVCLVVGVGASFFLS</sequence>
<dbReference type="VEuPathDB" id="CryptoDB:Vbra_22086"/>
<evidence type="ECO:0000256" key="1">
    <source>
        <dbReference type="SAM" id="MobiDB-lite"/>
    </source>
</evidence>
<dbReference type="AlphaFoldDB" id="A0A0G4G9C0"/>
<feature type="compositionally biased region" description="Low complexity" evidence="1">
    <location>
        <begin position="405"/>
        <end position="422"/>
    </location>
</feature>
<feature type="compositionally biased region" description="Basic and acidic residues" evidence="1">
    <location>
        <begin position="372"/>
        <end position="402"/>
    </location>
</feature>
<feature type="compositionally biased region" description="Low complexity" evidence="1">
    <location>
        <begin position="301"/>
        <end position="311"/>
    </location>
</feature>
<feature type="compositionally biased region" description="Basic and acidic residues" evidence="1">
    <location>
        <begin position="265"/>
        <end position="275"/>
    </location>
</feature>
<evidence type="ECO:0000313" key="3">
    <source>
        <dbReference type="Proteomes" id="UP000041254"/>
    </source>
</evidence>
<feature type="compositionally biased region" description="Pro residues" evidence="1">
    <location>
        <begin position="423"/>
        <end position="442"/>
    </location>
</feature>
<accession>A0A0G4G9C0</accession>
<dbReference type="InParanoid" id="A0A0G4G9C0"/>
<name>A0A0G4G9C0_VITBC</name>
<dbReference type="Proteomes" id="UP000041254">
    <property type="component" value="Unassembled WGS sequence"/>
</dbReference>
<feature type="compositionally biased region" description="Pro residues" evidence="1">
    <location>
        <begin position="156"/>
        <end position="173"/>
    </location>
</feature>
<feature type="compositionally biased region" description="Basic and acidic residues" evidence="1">
    <location>
        <begin position="134"/>
        <end position="143"/>
    </location>
</feature>
<dbReference type="EMBL" id="CDMY01000599">
    <property type="protein sequence ID" value="CEM25388.1"/>
    <property type="molecule type" value="Genomic_DNA"/>
</dbReference>
<feature type="compositionally biased region" description="Pro residues" evidence="1">
    <location>
        <begin position="247"/>
        <end position="261"/>
    </location>
</feature>
<feature type="region of interest" description="Disordered" evidence="1">
    <location>
        <begin position="1"/>
        <end position="66"/>
    </location>
</feature>
<feature type="compositionally biased region" description="Low complexity" evidence="1">
    <location>
        <begin position="443"/>
        <end position="456"/>
    </location>
</feature>
<feature type="compositionally biased region" description="Pro residues" evidence="1">
    <location>
        <begin position="190"/>
        <end position="205"/>
    </location>
</feature>
<keyword evidence="3" id="KW-1185">Reference proteome</keyword>
<feature type="compositionally biased region" description="Acidic residues" evidence="1">
    <location>
        <begin position="44"/>
        <end position="56"/>
    </location>
</feature>
<feature type="region of interest" description="Disordered" evidence="1">
    <location>
        <begin position="81"/>
        <end position="494"/>
    </location>
</feature>
<reference evidence="2 3" key="1">
    <citation type="submission" date="2014-11" db="EMBL/GenBank/DDBJ databases">
        <authorList>
            <person name="Zhu J."/>
            <person name="Qi W."/>
            <person name="Song R."/>
        </authorList>
    </citation>
    <scope>NUCLEOTIDE SEQUENCE [LARGE SCALE GENOMIC DNA]</scope>
</reference>
<proteinExistence type="predicted"/>
<organism evidence="2 3">
    <name type="scientific">Vitrella brassicaformis (strain CCMP3155)</name>
    <dbReference type="NCBI Taxonomy" id="1169540"/>
    <lineage>
        <taxon>Eukaryota</taxon>
        <taxon>Sar</taxon>
        <taxon>Alveolata</taxon>
        <taxon>Colpodellida</taxon>
        <taxon>Vitrellaceae</taxon>
        <taxon>Vitrella</taxon>
    </lineage>
</organism>
<feature type="compositionally biased region" description="Basic and acidic residues" evidence="1">
    <location>
        <begin position="340"/>
        <end position="354"/>
    </location>
</feature>
<feature type="compositionally biased region" description="Low complexity" evidence="1">
    <location>
        <begin position="218"/>
        <end position="228"/>
    </location>
</feature>